<sequence length="156" mass="17161">MPLAPTTTKSTQHRSPSSILIEDNDDAQPHVTFLKQQKYTGKKTSMNTSNTGISSASTSDRIPPNLLEMKKQRLIAAADRKKRIITRIISIIGLLIILLCAGIVALTLKMAPKIDELVRTKSGAHHPSVHLQSRILMSLTTVTNEYHNFTSNTSST</sequence>
<accession>A0A815A9H0</accession>
<evidence type="ECO:0000313" key="7">
    <source>
        <dbReference type="EMBL" id="CAF3976903.1"/>
    </source>
</evidence>
<evidence type="ECO:0000313" key="6">
    <source>
        <dbReference type="EMBL" id="CAF3685593.1"/>
    </source>
</evidence>
<reference evidence="5" key="1">
    <citation type="submission" date="2021-02" db="EMBL/GenBank/DDBJ databases">
        <authorList>
            <person name="Nowell W R."/>
        </authorList>
    </citation>
    <scope>NUCLEOTIDE SEQUENCE</scope>
</reference>
<dbReference type="EMBL" id="CAJNON010000367">
    <property type="protein sequence ID" value="CAF1222903.1"/>
    <property type="molecule type" value="Genomic_DNA"/>
</dbReference>
<organism evidence="5 9">
    <name type="scientific">Adineta steineri</name>
    <dbReference type="NCBI Taxonomy" id="433720"/>
    <lineage>
        <taxon>Eukaryota</taxon>
        <taxon>Metazoa</taxon>
        <taxon>Spiralia</taxon>
        <taxon>Gnathifera</taxon>
        <taxon>Rotifera</taxon>
        <taxon>Eurotatoria</taxon>
        <taxon>Bdelloidea</taxon>
        <taxon>Adinetida</taxon>
        <taxon>Adinetidae</taxon>
        <taxon>Adineta</taxon>
    </lineage>
</organism>
<feature type="compositionally biased region" description="Polar residues" evidence="1">
    <location>
        <begin position="36"/>
        <end position="60"/>
    </location>
</feature>
<evidence type="ECO:0000256" key="1">
    <source>
        <dbReference type="SAM" id="MobiDB-lite"/>
    </source>
</evidence>
<dbReference type="Proteomes" id="UP000663845">
    <property type="component" value="Unassembled WGS sequence"/>
</dbReference>
<evidence type="ECO:0000313" key="4">
    <source>
        <dbReference type="EMBL" id="CAF1222903.1"/>
    </source>
</evidence>
<gene>
    <name evidence="3" type="ORF">IZO911_LOCUS23638</name>
    <name evidence="5" type="ORF">JYZ213_LOCUS29654</name>
    <name evidence="8" type="ORF">KXQ929_LOCUS27834</name>
    <name evidence="6" type="ORF">OKA104_LOCUS11432</name>
    <name evidence="7" type="ORF">OXD698_LOCUS28153</name>
    <name evidence="4" type="ORF">VCS650_LOCUS26819</name>
</gene>
<dbReference type="AlphaFoldDB" id="A0A815A9H0"/>
<dbReference type="EMBL" id="CAJOAZ010002997">
    <property type="protein sequence ID" value="CAF3976903.1"/>
    <property type="molecule type" value="Genomic_DNA"/>
</dbReference>
<feature type="region of interest" description="Disordered" evidence="1">
    <location>
        <begin position="1"/>
        <end position="22"/>
    </location>
</feature>
<name>A0A815A9H0_9BILA</name>
<evidence type="ECO:0000313" key="5">
    <source>
        <dbReference type="EMBL" id="CAF1251734.1"/>
    </source>
</evidence>
<evidence type="ECO:0000313" key="8">
    <source>
        <dbReference type="EMBL" id="CAF3989783.1"/>
    </source>
</evidence>
<dbReference type="EMBL" id="CAJOAY010000529">
    <property type="protein sequence ID" value="CAF3685593.1"/>
    <property type="molecule type" value="Genomic_DNA"/>
</dbReference>
<evidence type="ECO:0000313" key="3">
    <source>
        <dbReference type="EMBL" id="CAF1111901.1"/>
    </source>
</evidence>
<protein>
    <submittedName>
        <fullName evidence="5">Uncharacterized protein</fullName>
    </submittedName>
</protein>
<dbReference type="Proteomes" id="UP000663868">
    <property type="component" value="Unassembled WGS sequence"/>
</dbReference>
<dbReference type="OrthoDB" id="10066329at2759"/>
<dbReference type="EMBL" id="CAJNOE010000275">
    <property type="protein sequence ID" value="CAF1111901.1"/>
    <property type="molecule type" value="Genomic_DNA"/>
</dbReference>
<dbReference type="Proteomes" id="UP000663860">
    <property type="component" value="Unassembled WGS sequence"/>
</dbReference>
<feature type="region of interest" description="Disordered" evidence="1">
    <location>
        <begin position="36"/>
        <end position="62"/>
    </location>
</feature>
<feature type="transmembrane region" description="Helical" evidence="2">
    <location>
        <begin position="88"/>
        <end position="108"/>
    </location>
</feature>
<dbReference type="EMBL" id="CAJOBB010002678">
    <property type="protein sequence ID" value="CAF3989783.1"/>
    <property type="molecule type" value="Genomic_DNA"/>
</dbReference>
<keyword evidence="2" id="KW-0812">Transmembrane</keyword>
<comment type="caution">
    <text evidence="5">The sequence shown here is derived from an EMBL/GenBank/DDBJ whole genome shotgun (WGS) entry which is preliminary data.</text>
</comment>
<feature type="compositionally biased region" description="Polar residues" evidence="1">
    <location>
        <begin position="1"/>
        <end position="18"/>
    </location>
</feature>
<keyword evidence="2" id="KW-0472">Membrane</keyword>
<dbReference type="Proteomes" id="UP000663844">
    <property type="component" value="Unassembled WGS sequence"/>
</dbReference>
<evidence type="ECO:0000256" key="2">
    <source>
        <dbReference type="SAM" id="Phobius"/>
    </source>
</evidence>
<dbReference type="EMBL" id="CAJNOG010000458">
    <property type="protein sequence ID" value="CAF1251734.1"/>
    <property type="molecule type" value="Genomic_DNA"/>
</dbReference>
<proteinExistence type="predicted"/>
<dbReference type="Proteomes" id="UP000663881">
    <property type="component" value="Unassembled WGS sequence"/>
</dbReference>
<evidence type="ECO:0000313" key="9">
    <source>
        <dbReference type="Proteomes" id="UP000663845"/>
    </source>
</evidence>
<keyword evidence="2" id="KW-1133">Transmembrane helix</keyword>
<dbReference type="Proteomes" id="UP000663891">
    <property type="component" value="Unassembled WGS sequence"/>
</dbReference>